<protein>
    <submittedName>
        <fullName evidence="2">Uncharacterized protein</fullName>
    </submittedName>
</protein>
<reference evidence="2 3" key="1">
    <citation type="journal article" date="2013" name="Antonie Van Leeuwenhoek">
        <title>Dongia rigui sp. nov., isolated from freshwater of a large wetland in Korea.</title>
        <authorList>
            <person name="Baik K.S."/>
            <person name="Hwang Y.M."/>
            <person name="Choi J.S."/>
            <person name="Kwon J."/>
            <person name="Seong C.N."/>
        </authorList>
    </citation>
    <scope>NUCLEOTIDE SEQUENCE [LARGE SCALE GENOMIC DNA]</scope>
    <source>
        <strain evidence="2 3">04SU4-P</strain>
    </source>
</reference>
<evidence type="ECO:0000313" key="2">
    <source>
        <dbReference type="EMBL" id="MDY0871502.1"/>
    </source>
</evidence>
<keyword evidence="1" id="KW-1133">Transmembrane helix</keyword>
<organism evidence="2 3">
    <name type="scientific">Dongia rigui</name>
    <dbReference type="NCBI Taxonomy" id="940149"/>
    <lineage>
        <taxon>Bacteria</taxon>
        <taxon>Pseudomonadati</taxon>
        <taxon>Pseudomonadota</taxon>
        <taxon>Alphaproteobacteria</taxon>
        <taxon>Rhodospirillales</taxon>
        <taxon>Dongiaceae</taxon>
        <taxon>Dongia</taxon>
    </lineage>
</organism>
<sequence length="68" mass="7470">MLFWPILGGKCPACGERFTIPLRRQLIAVIPLAFAGWFQGMMGDAMVERAMALAAVTIVALLQVYWGT</sequence>
<evidence type="ECO:0000256" key="1">
    <source>
        <dbReference type="SAM" id="Phobius"/>
    </source>
</evidence>
<accession>A0ABU5DW23</accession>
<dbReference type="RefSeq" id="WP_320499934.1">
    <property type="nucleotide sequence ID" value="NZ_JAXCLX010000001.1"/>
</dbReference>
<keyword evidence="3" id="KW-1185">Reference proteome</keyword>
<dbReference type="Proteomes" id="UP001271769">
    <property type="component" value="Unassembled WGS sequence"/>
</dbReference>
<proteinExistence type="predicted"/>
<gene>
    <name evidence="2" type="ORF">SMD31_06195</name>
</gene>
<evidence type="ECO:0000313" key="3">
    <source>
        <dbReference type="Proteomes" id="UP001271769"/>
    </source>
</evidence>
<dbReference type="EMBL" id="JAXCLX010000001">
    <property type="protein sequence ID" value="MDY0871502.1"/>
    <property type="molecule type" value="Genomic_DNA"/>
</dbReference>
<name>A0ABU5DW23_9PROT</name>
<keyword evidence="1" id="KW-0472">Membrane</keyword>
<comment type="caution">
    <text evidence="2">The sequence shown here is derived from an EMBL/GenBank/DDBJ whole genome shotgun (WGS) entry which is preliminary data.</text>
</comment>
<feature type="transmembrane region" description="Helical" evidence="1">
    <location>
        <begin position="50"/>
        <end position="66"/>
    </location>
</feature>
<keyword evidence="1" id="KW-0812">Transmembrane</keyword>